<sequence>MGASQSQHNATDEQTKPIPIERKLPYKYMNIMKEADSRINFILTDQLYERLQHGVFLNQKRKKYWIEKESGHNCFMLYARDLTIGGSDDREIWNWSNTIETSSSNIDTYIDVAELIEYADDSLKVEGKFNTSNLSPNTMYEILFVVKLSDLSYGWHEPVKFSLTLPDGKTNEHEETLQEKPREQWIEVQVGEFNTSPDKIGFSMILADANTKVRKLGLTIKGVIIRPKRV</sequence>
<dbReference type="Proteomes" id="UP000554482">
    <property type="component" value="Unassembled WGS sequence"/>
</dbReference>
<dbReference type="PANTHER" id="PTHR48478">
    <property type="entry name" value="LECTIN-LIKE"/>
    <property type="match status" value="1"/>
</dbReference>
<comment type="caution">
    <text evidence="1">The sequence shown here is derived from an EMBL/GenBank/DDBJ whole genome shotgun (WGS) entry which is preliminary data.</text>
</comment>
<proteinExistence type="predicted"/>
<evidence type="ECO:0000313" key="1">
    <source>
        <dbReference type="EMBL" id="KAF5199734.1"/>
    </source>
</evidence>
<dbReference type="PANTHER" id="PTHR48478:SF1">
    <property type="entry name" value="LECTIN-LIKE"/>
    <property type="match status" value="1"/>
</dbReference>
<dbReference type="InterPro" id="IPR025886">
    <property type="entry name" value="PP2-like"/>
</dbReference>
<reference evidence="1 2" key="1">
    <citation type="submission" date="2020-06" db="EMBL/GenBank/DDBJ databases">
        <title>Transcriptomic and genomic resources for Thalictrum thalictroides and T. hernandezii: Facilitating candidate gene discovery in an emerging model plant lineage.</title>
        <authorList>
            <person name="Arias T."/>
            <person name="Riano-Pachon D.M."/>
            <person name="Di Stilio V.S."/>
        </authorList>
    </citation>
    <scope>NUCLEOTIDE SEQUENCE [LARGE SCALE GENOMIC DNA]</scope>
    <source>
        <strain evidence="2">cv. WT478/WT964</strain>
        <tissue evidence="1">Leaves</tissue>
    </source>
</reference>
<dbReference type="EMBL" id="JABWDY010011519">
    <property type="protein sequence ID" value="KAF5199734.1"/>
    <property type="molecule type" value="Genomic_DNA"/>
</dbReference>
<evidence type="ECO:0000313" key="2">
    <source>
        <dbReference type="Proteomes" id="UP000554482"/>
    </source>
</evidence>
<dbReference type="OrthoDB" id="533833at2759"/>
<gene>
    <name evidence="1" type="ORF">FRX31_010679</name>
</gene>
<dbReference type="AlphaFoldDB" id="A0A7J6WQS8"/>
<dbReference type="GO" id="GO:0030246">
    <property type="term" value="F:carbohydrate binding"/>
    <property type="evidence" value="ECO:0007669"/>
    <property type="project" value="InterPro"/>
</dbReference>
<keyword evidence="2" id="KW-1185">Reference proteome</keyword>
<dbReference type="Pfam" id="PF14299">
    <property type="entry name" value="PP2"/>
    <property type="match status" value="1"/>
</dbReference>
<dbReference type="InterPro" id="IPR052147">
    <property type="entry name" value="PP2-like/Lectin"/>
</dbReference>
<accession>A0A7J6WQS8</accession>
<organism evidence="1 2">
    <name type="scientific">Thalictrum thalictroides</name>
    <name type="common">Rue-anemone</name>
    <name type="synonym">Anemone thalictroides</name>
    <dbReference type="NCBI Taxonomy" id="46969"/>
    <lineage>
        <taxon>Eukaryota</taxon>
        <taxon>Viridiplantae</taxon>
        <taxon>Streptophyta</taxon>
        <taxon>Embryophyta</taxon>
        <taxon>Tracheophyta</taxon>
        <taxon>Spermatophyta</taxon>
        <taxon>Magnoliopsida</taxon>
        <taxon>Ranunculales</taxon>
        <taxon>Ranunculaceae</taxon>
        <taxon>Thalictroideae</taxon>
        <taxon>Thalictrum</taxon>
    </lineage>
</organism>
<name>A0A7J6WQS8_THATH</name>
<protein>
    <submittedName>
        <fullName evidence="1">Phloem protein 2-like a1</fullName>
    </submittedName>
</protein>